<protein>
    <submittedName>
        <fullName evidence="3">Uncharacterized protein</fullName>
    </submittedName>
</protein>
<dbReference type="Proteomes" id="UP000596742">
    <property type="component" value="Unassembled WGS sequence"/>
</dbReference>
<accession>A0A8B6HB59</accession>
<keyword evidence="4" id="KW-1185">Reference proteome</keyword>
<evidence type="ECO:0000313" key="3">
    <source>
        <dbReference type="EMBL" id="VDI76588.1"/>
    </source>
</evidence>
<keyword evidence="2" id="KW-0472">Membrane</keyword>
<gene>
    <name evidence="3" type="ORF">MGAL_10B029248</name>
</gene>
<dbReference type="AlphaFoldDB" id="A0A8B6HB59"/>
<feature type="non-terminal residue" evidence="3">
    <location>
        <position position="1"/>
    </location>
</feature>
<proteinExistence type="predicted"/>
<dbReference type="EMBL" id="UYJE01009776">
    <property type="protein sequence ID" value="VDI76588.1"/>
    <property type="molecule type" value="Genomic_DNA"/>
</dbReference>
<feature type="compositionally biased region" description="Low complexity" evidence="1">
    <location>
        <begin position="16"/>
        <end position="135"/>
    </location>
</feature>
<evidence type="ECO:0000313" key="4">
    <source>
        <dbReference type="Proteomes" id="UP000596742"/>
    </source>
</evidence>
<sequence length="253" mass="27501">MPYTYFVESPLVLPSTTTASTTTTPTITTTNPTTTNLPPESPLVLPSTTTASTTNTPTITTTNPTTTNLPPESPLVLPSTTTASTTNTPTITTTNPTTTNLPPESPLVLPSTTTASTTTTPTITTTNPTTTNLPPEKQPKYADKLPVIIGTSIAVFVLILCIVILIKRTCVFKKRQETTYETNEMMNAETHTYGKTDTYHEYCNSTIKQTPATNNDIPLMEGDCLLETYNVVELTKRLNDAESFKSRIRAEFL</sequence>
<evidence type="ECO:0000256" key="1">
    <source>
        <dbReference type="SAM" id="MobiDB-lite"/>
    </source>
</evidence>
<keyword evidence="2" id="KW-1133">Transmembrane helix</keyword>
<keyword evidence="2" id="KW-0812">Transmembrane</keyword>
<comment type="caution">
    <text evidence="3">The sequence shown here is derived from an EMBL/GenBank/DDBJ whole genome shotgun (WGS) entry which is preliminary data.</text>
</comment>
<evidence type="ECO:0000256" key="2">
    <source>
        <dbReference type="SAM" id="Phobius"/>
    </source>
</evidence>
<reference evidence="3" key="1">
    <citation type="submission" date="2018-11" db="EMBL/GenBank/DDBJ databases">
        <authorList>
            <person name="Alioto T."/>
            <person name="Alioto T."/>
        </authorList>
    </citation>
    <scope>NUCLEOTIDE SEQUENCE</scope>
</reference>
<name>A0A8B6HB59_MYTGA</name>
<feature type="transmembrane region" description="Helical" evidence="2">
    <location>
        <begin position="145"/>
        <end position="166"/>
    </location>
</feature>
<feature type="region of interest" description="Disordered" evidence="1">
    <location>
        <begin position="16"/>
        <end position="137"/>
    </location>
</feature>
<organism evidence="3 4">
    <name type="scientific">Mytilus galloprovincialis</name>
    <name type="common">Mediterranean mussel</name>
    <dbReference type="NCBI Taxonomy" id="29158"/>
    <lineage>
        <taxon>Eukaryota</taxon>
        <taxon>Metazoa</taxon>
        <taxon>Spiralia</taxon>
        <taxon>Lophotrochozoa</taxon>
        <taxon>Mollusca</taxon>
        <taxon>Bivalvia</taxon>
        <taxon>Autobranchia</taxon>
        <taxon>Pteriomorphia</taxon>
        <taxon>Mytilida</taxon>
        <taxon>Mytiloidea</taxon>
        <taxon>Mytilidae</taxon>
        <taxon>Mytilinae</taxon>
        <taxon>Mytilus</taxon>
    </lineage>
</organism>